<dbReference type="Proteomes" id="UP000299102">
    <property type="component" value="Unassembled WGS sequence"/>
</dbReference>
<name>A0A4C1W992_EUMVA</name>
<keyword evidence="2" id="KW-1185">Reference proteome</keyword>
<evidence type="ECO:0000313" key="1">
    <source>
        <dbReference type="EMBL" id="GBP46704.1"/>
    </source>
</evidence>
<evidence type="ECO:0000313" key="2">
    <source>
        <dbReference type="Proteomes" id="UP000299102"/>
    </source>
</evidence>
<dbReference type="AlphaFoldDB" id="A0A4C1W992"/>
<comment type="caution">
    <text evidence="1">The sequence shown here is derived from an EMBL/GenBank/DDBJ whole genome shotgun (WGS) entry which is preliminary data.</text>
</comment>
<accession>A0A4C1W992</accession>
<gene>
    <name evidence="1" type="ORF">EVAR_86957_1</name>
</gene>
<sequence>MANPPQHTFYSRRSTFLQTTPLSDITVSASIFPRHSSHTTQRSRRHRTDSTFIVHLSYPFFTTIYERRDQDPAVDSETVSSRETLSLFSVASEARLLYFLHSLSFRCPYHPYYHFKQATEVYRLFH</sequence>
<reference evidence="1 2" key="1">
    <citation type="journal article" date="2019" name="Commun. Biol.">
        <title>The bagworm genome reveals a unique fibroin gene that provides high tensile strength.</title>
        <authorList>
            <person name="Kono N."/>
            <person name="Nakamura H."/>
            <person name="Ohtoshi R."/>
            <person name="Tomita M."/>
            <person name="Numata K."/>
            <person name="Arakawa K."/>
        </authorList>
    </citation>
    <scope>NUCLEOTIDE SEQUENCE [LARGE SCALE GENOMIC DNA]</scope>
</reference>
<protein>
    <submittedName>
        <fullName evidence="1">Uncharacterized protein</fullName>
    </submittedName>
</protein>
<dbReference type="EMBL" id="BGZK01000488">
    <property type="protein sequence ID" value="GBP46704.1"/>
    <property type="molecule type" value="Genomic_DNA"/>
</dbReference>
<proteinExistence type="predicted"/>
<organism evidence="1 2">
    <name type="scientific">Eumeta variegata</name>
    <name type="common">Bagworm moth</name>
    <name type="synonym">Eumeta japonica</name>
    <dbReference type="NCBI Taxonomy" id="151549"/>
    <lineage>
        <taxon>Eukaryota</taxon>
        <taxon>Metazoa</taxon>
        <taxon>Ecdysozoa</taxon>
        <taxon>Arthropoda</taxon>
        <taxon>Hexapoda</taxon>
        <taxon>Insecta</taxon>
        <taxon>Pterygota</taxon>
        <taxon>Neoptera</taxon>
        <taxon>Endopterygota</taxon>
        <taxon>Lepidoptera</taxon>
        <taxon>Glossata</taxon>
        <taxon>Ditrysia</taxon>
        <taxon>Tineoidea</taxon>
        <taxon>Psychidae</taxon>
        <taxon>Oiketicinae</taxon>
        <taxon>Eumeta</taxon>
    </lineage>
</organism>